<feature type="transmembrane region" description="Helical" evidence="11">
    <location>
        <begin position="28"/>
        <end position="51"/>
    </location>
</feature>
<evidence type="ECO:0000256" key="10">
    <source>
        <dbReference type="ARBA" id="ARBA00023201"/>
    </source>
</evidence>
<comment type="subcellular location">
    <subcellularLocation>
        <location evidence="1">Cell inner membrane</location>
        <topology evidence="1">Multi-pass membrane protein</topology>
    </subcellularLocation>
    <subcellularLocation>
        <location evidence="11">Cell membrane</location>
        <topology evidence="11">Multi-pass membrane protein</topology>
    </subcellularLocation>
</comment>
<dbReference type="GO" id="GO:0005886">
    <property type="term" value="C:plasma membrane"/>
    <property type="evidence" value="ECO:0007669"/>
    <property type="project" value="UniProtKB-SubCell"/>
</dbReference>
<keyword evidence="9 11" id="KW-0472">Membrane</keyword>
<sequence>MSHRRRPSPPAALTEFARYLRTETVGGVVLLVAAAAALVLANSPLSGVYTAVRDVEFGPHFLHLNLTAGEWAKDGLLALFFFVAGLELKRELVLGELSDFKAAILPVVAAVGGMVVPALVALTVAWGDPRAGDVWAVPVATDIAFALGVLALTGSGMPSSARVFLLSLAVVDDLGAILLIAVLFTSGLNLIAAAVAAALLGLYAYLQHRRVTSAWIYVPLAVAVWVAVHSSGVHATIAGVALALLTRVKKDSYEREAPALRLEHRLQPWSAGLAVPVFAFFAAGVSVGGDVLRQFTSDKVVLAVFAGLVVGKLVGITGAALLAVRLKLATLPADLGKRDLVAVAMLGGVGFTVSLLIAELALDPADADLAKAAVLVASAVAALLAAALLVGRGRARRRNAEGTARPASDDRAWHDDAGDQRARKSRRFGAAASPLDPPR</sequence>
<dbReference type="GO" id="GO:0006885">
    <property type="term" value="P:regulation of pH"/>
    <property type="evidence" value="ECO:0007669"/>
    <property type="project" value="UniProtKB-UniRule"/>
</dbReference>
<feature type="compositionally biased region" description="Basic and acidic residues" evidence="12">
    <location>
        <begin position="407"/>
        <end position="422"/>
    </location>
</feature>
<dbReference type="Proteomes" id="UP000199051">
    <property type="component" value="Unassembled WGS sequence"/>
</dbReference>
<evidence type="ECO:0000256" key="1">
    <source>
        <dbReference type="ARBA" id="ARBA00004429"/>
    </source>
</evidence>
<keyword evidence="6 11" id="KW-1133">Transmembrane helix</keyword>
<evidence type="ECO:0000256" key="6">
    <source>
        <dbReference type="ARBA" id="ARBA00022989"/>
    </source>
</evidence>
<keyword evidence="10 11" id="KW-0739">Sodium transport</keyword>
<evidence type="ECO:0000256" key="7">
    <source>
        <dbReference type="ARBA" id="ARBA00023053"/>
    </source>
</evidence>
<dbReference type="HAMAP" id="MF_01844">
    <property type="entry name" value="NhaA"/>
    <property type="match status" value="1"/>
</dbReference>
<keyword evidence="7 11" id="KW-0915">Sodium</keyword>
<proteinExistence type="inferred from homology"/>
<comment type="function">
    <text evidence="11">Na(+)/H(+) antiporter that extrudes sodium in exchange for external protons.</text>
</comment>
<feature type="transmembrane region" description="Helical" evidence="11">
    <location>
        <begin position="340"/>
        <end position="358"/>
    </location>
</feature>
<organism evidence="13 14">
    <name type="scientific">Actinokineospora terrae</name>
    <dbReference type="NCBI Taxonomy" id="155974"/>
    <lineage>
        <taxon>Bacteria</taxon>
        <taxon>Bacillati</taxon>
        <taxon>Actinomycetota</taxon>
        <taxon>Actinomycetes</taxon>
        <taxon>Pseudonocardiales</taxon>
        <taxon>Pseudonocardiaceae</taxon>
        <taxon>Actinokineospora</taxon>
    </lineage>
</organism>
<feature type="transmembrane region" description="Helical" evidence="11">
    <location>
        <begin position="174"/>
        <end position="204"/>
    </location>
</feature>
<keyword evidence="2 11" id="KW-0813">Transport</keyword>
<protein>
    <recommendedName>
        <fullName evidence="11">Na(+)/H(+) antiporter NhaA</fullName>
    </recommendedName>
    <alternativeName>
        <fullName evidence="11">Sodium/proton antiporter NhaA</fullName>
    </alternativeName>
</protein>
<dbReference type="AlphaFoldDB" id="A0A1H9U670"/>
<feature type="transmembrane region" description="Helical" evidence="11">
    <location>
        <begin position="370"/>
        <end position="390"/>
    </location>
</feature>
<dbReference type="EMBL" id="FOGI01000007">
    <property type="protein sequence ID" value="SES04966.1"/>
    <property type="molecule type" value="Genomic_DNA"/>
</dbReference>
<name>A0A1H9U670_9PSEU</name>
<keyword evidence="3 11" id="KW-0050">Antiport</keyword>
<evidence type="ECO:0000256" key="2">
    <source>
        <dbReference type="ARBA" id="ARBA00022448"/>
    </source>
</evidence>
<evidence type="ECO:0000256" key="11">
    <source>
        <dbReference type="HAMAP-Rule" id="MF_01844"/>
    </source>
</evidence>
<dbReference type="RefSeq" id="WP_092779200.1">
    <property type="nucleotide sequence ID" value="NZ_FOGI01000007.1"/>
</dbReference>
<dbReference type="GO" id="GO:0015385">
    <property type="term" value="F:sodium:proton antiporter activity"/>
    <property type="evidence" value="ECO:0007669"/>
    <property type="project" value="UniProtKB-UniRule"/>
</dbReference>
<feature type="region of interest" description="Disordered" evidence="12">
    <location>
        <begin position="399"/>
        <end position="439"/>
    </location>
</feature>
<feature type="transmembrane region" description="Helical" evidence="11">
    <location>
        <begin position="134"/>
        <end position="153"/>
    </location>
</feature>
<comment type="catalytic activity">
    <reaction evidence="11">
        <text>Na(+)(in) + 2 H(+)(out) = Na(+)(out) + 2 H(+)(in)</text>
        <dbReference type="Rhea" id="RHEA:29251"/>
        <dbReference type="ChEBI" id="CHEBI:15378"/>
        <dbReference type="ChEBI" id="CHEBI:29101"/>
    </reaction>
</comment>
<feature type="transmembrane region" description="Helical" evidence="11">
    <location>
        <begin position="266"/>
        <end position="288"/>
    </location>
</feature>
<evidence type="ECO:0000313" key="14">
    <source>
        <dbReference type="Proteomes" id="UP000199051"/>
    </source>
</evidence>
<evidence type="ECO:0000256" key="12">
    <source>
        <dbReference type="SAM" id="MobiDB-lite"/>
    </source>
</evidence>
<dbReference type="InterPro" id="IPR023171">
    <property type="entry name" value="Na/H_antiporter_dom_sf"/>
</dbReference>
<evidence type="ECO:0000256" key="5">
    <source>
        <dbReference type="ARBA" id="ARBA00022692"/>
    </source>
</evidence>
<dbReference type="PANTHER" id="PTHR30341:SF0">
    <property type="entry name" value="NA(+)_H(+) ANTIPORTER NHAA"/>
    <property type="match status" value="1"/>
</dbReference>
<dbReference type="Pfam" id="PF06965">
    <property type="entry name" value="Na_H_antiport_1"/>
    <property type="match status" value="1"/>
</dbReference>
<evidence type="ECO:0000256" key="3">
    <source>
        <dbReference type="ARBA" id="ARBA00022449"/>
    </source>
</evidence>
<dbReference type="PANTHER" id="PTHR30341">
    <property type="entry name" value="SODIUM ION/PROTON ANTIPORTER NHAA-RELATED"/>
    <property type="match status" value="1"/>
</dbReference>
<gene>
    <name evidence="11" type="primary">nhaA</name>
    <name evidence="13" type="ORF">SAMN04487818_10713</name>
</gene>
<dbReference type="InterPro" id="IPR004670">
    <property type="entry name" value="NhaA"/>
</dbReference>
<keyword evidence="8 11" id="KW-0406">Ion transport</keyword>
<keyword evidence="14" id="KW-1185">Reference proteome</keyword>
<dbReference type="NCBIfam" id="TIGR00773">
    <property type="entry name" value="NhaA"/>
    <property type="match status" value="1"/>
</dbReference>
<comment type="similarity">
    <text evidence="11">Belongs to the NhaA Na(+)/H(+) (TC 2.A.33) antiporter family.</text>
</comment>
<reference evidence="14" key="1">
    <citation type="submission" date="2016-10" db="EMBL/GenBank/DDBJ databases">
        <authorList>
            <person name="Varghese N."/>
            <person name="Submissions S."/>
        </authorList>
    </citation>
    <scope>NUCLEOTIDE SEQUENCE [LARGE SCALE GENOMIC DNA]</scope>
    <source>
        <strain evidence="14">DSM 44260</strain>
    </source>
</reference>
<feature type="transmembrane region" description="Helical" evidence="11">
    <location>
        <begin position="100"/>
        <end position="122"/>
    </location>
</feature>
<dbReference type="STRING" id="155974.SAMN04487818_10713"/>
<keyword evidence="4 11" id="KW-1003">Cell membrane</keyword>
<evidence type="ECO:0000256" key="9">
    <source>
        <dbReference type="ARBA" id="ARBA00023136"/>
    </source>
</evidence>
<evidence type="ECO:0000313" key="13">
    <source>
        <dbReference type="EMBL" id="SES04966.1"/>
    </source>
</evidence>
<dbReference type="Gene3D" id="1.20.1530.10">
    <property type="entry name" value="Na+/H+ antiporter like domain"/>
    <property type="match status" value="1"/>
</dbReference>
<feature type="transmembrane region" description="Helical" evidence="11">
    <location>
        <begin position="216"/>
        <end position="245"/>
    </location>
</feature>
<feature type="transmembrane region" description="Helical" evidence="11">
    <location>
        <begin position="300"/>
        <end position="328"/>
    </location>
</feature>
<evidence type="ECO:0000256" key="8">
    <source>
        <dbReference type="ARBA" id="ARBA00023065"/>
    </source>
</evidence>
<evidence type="ECO:0000256" key="4">
    <source>
        <dbReference type="ARBA" id="ARBA00022475"/>
    </source>
</evidence>
<keyword evidence="5 11" id="KW-0812">Transmembrane</keyword>
<accession>A0A1H9U670</accession>